<keyword evidence="3" id="KW-1185">Reference proteome</keyword>
<protein>
    <recommendedName>
        <fullName evidence="4">DUF1631 family protein</fullName>
    </recommendedName>
</protein>
<evidence type="ECO:0008006" key="4">
    <source>
        <dbReference type="Google" id="ProtNLM"/>
    </source>
</evidence>
<sequence>MQTSRHTLSDTNEKQLFNDFNQITKQLPPSDQKKLHATLCQEILRRVLAKHQFHDDLHSTLNDFVAALQTSRLIDAESLTDTTSHLSELLKYVYWQCAIWHPAPGRTGRQLQDTLDSIIRTLKDLQPPPLANILEKMASINATATKRQTASEQRQLTSHLHQEKFAHMQHVVFSTLNNLFENAYLPEEIASYLRETLPPALNYLLMNEGESSSAWRTWQQFLAPLAWVFPGPDVDKKQRLKIQSRLYEQGPQLLEFITPDLLNGFSDYTTHQHYLELLSALIAQRIRTEEIPNVVSFEPFTLQKNPHSGLKVDTTSDHILASLKVNRWFRNNNNTGPSTALKIAHIDGDFGTTYFSDYYGKIALQLNPEEAHIAVASGALAPIMDSVCFYQQSVTQILSILIKRTQQYQEKYEEKRQQEKKKAEYIRLSQEKAKQEAEKLEQRRRSRKFLPTEVSEDNLKPVKMIILKLQLGAWVEFTFESGMTSIEKLSLIVRSSDKYLFCNELGQKTRELNIDEFSRLLATKQSRIINTGEHFEHQLEKIVRGIRKNMT</sequence>
<accession>A0AA37TEC0</accession>
<reference evidence="2 3" key="1">
    <citation type="journal article" date="2014" name="Int. J. Syst. Evol. Microbiol.">
        <title>Complete genome sequence of Corynebacterium casei LMG S-19264T (=DSM 44701T), isolated from a smear-ripened cheese.</title>
        <authorList>
            <consortium name="US DOE Joint Genome Institute (JGI-PGF)"/>
            <person name="Walter F."/>
            <person name="Albersmeier A."/>
            <person name="Kalinowski J."/>
            <person name="Ruckert C."/>
        </authorList>
    </citation>
    <scope>NUCLEOTIDE SEQUENCE [LARGE SCALE GENOMIC DNA]</scope>
    <source>
        <strain evidence="2 3">NBRC 110095</strain>
    </source>
</reference>
<evidence type="ECO:0000256" key="1">
    <source>
        <dbReference type="SAM" id="Coils"/>
    </source>
</evidence>
<name>A0AA37TEC0_9GAMM</name>
<keyword evidence="1" id="KW-0175">Coiled coil</keyword>
<dbReference type="AlphaFoldDB" id="A0AA37TEC0"/>
<organism evidence="2 3">
    <name type="scientific">Marinibactrum halimedae</name>
    <dbReference type="NCBI Taxonomy" id="1444977"/>
    <lineage>
        <taxon>Bacteria</taxon>
        <taxon>Pseudomonadati</taxon>
        <taxon>Pseudomonadota</taxon>
        <taxon>Gammaproteobacteria</taxon>
        <taxon>Cellvibrionales</taxon>
        <taxon>Cellvibrionaceae</taxon>
        <taxon>Marinibactrum</taxon>
    </lineage>
</organism>
<dbReference type="EMBL" id="BSPD01000080">
    <property type="protein sequence ID" value="GLS27507.1"/>
    <property type="molecule type" value="Genomic_DNA"/>
</dbReference>
<feature type="coiled-coil region" evidence="1">
    <location>
        <begin position="398"/>
        <end position="445"/>
    </location>
</feature>
<dbReference type="InterPro" id="IPR012434">
    <property type="entry name" value="DUF1631"/>
</dbReference>
<evidence type="ECO:0000313" key="3">
    <source>
        <dbReference type="Proteomes" id="UP001156870"/>
    </source>
</evidence>
<comment type="caution">
    <text evidence="2">The sequence shown here is derived from an EMBL/GenBank/DDBJ whole genome shotgun (WGS) entry which is preliminary data.</text>
</comment>
<proteinExistence type="predicted"/>
<gene>
    <name evidence="2" type="ORF">GCM10007877_32260</name>
</gene>
<dbReference type="Proteomes" id="UP001156870">
    <property type="component" value="Unassembled WGS sequence"/>
</dbReference>
<dbReference type="RefSeq" id="WP_232594014.1">
    <property type="nucleotide sequence ID" value="NZ_BSPD01000080.1"/>
</dbReference>
<dbReference type="Pfam" id="PF07793">
    <property type="entry name" value="DUF1631"/>
    <property type="match status" value="1"/>
</dbReference>
<evidence type="ECO:0000313" key="2">
    <source>
        <dbReference type="EMBL" id="GLS27507.1"/>
    </source>
</evidence>